<accession>A0A2Z5TP13</accession>
<organism evidence="2 3">
    <name type="scientific">Streptococcus ruminantium</name>
    <dbReference type="NCBI Taxonomy" id="1917441"/>
    <lineage>
        <taxon>Bacteria</taxon>
        <taxon>Bacillati</taxon>
        <taxon>Bacillota</taxon>
        <taxon>Bacilli</taxon>
        <taxon>Lactobacillales</taxon>
        <taxon>Streptococcaceae</taxon>
        <taxon>Streptococcus</taxon>
    </lineage>
</organism>
<dbReference type="GeneID" id="52229117"/>
<reference evidence="2 3" key="1">
    <citation type="journal article" date="2018" name="Genome Biol. Evol.">
        <title>Complete Genome Sequence of Streptococcus ruminantium sp. nov. GUT-187T (=DSM 104980T =JCM 31869T), the Type Strain of S. ruminantium, and Comparison with Genome Sequences of Streptococcus suis Strains.</title>
        <authorList>
            <person name="Tohya M."/>
            <person name="Sekizaki T."/>
            <person name="Miyoshi-Akiyama T."/>
        </authorList>
    </citation>
    <scope>NUCLEOTIDE SEQUENCE [LARGE SCALE GENOMIC DNA]</scope>
    <source>
        <strain evidence="2 3">GUT187T</strain>
    </source>
</reference>
<gene>
    <name evidence="2" type="ORF">SR187_2725</name>
</gene>
<protein>
    <submittedName>
        <fullName evidence="2">Uncharacterized protein</fullName>
    </submittedName>
</protein>
<dbReference type="AlphaFoldDB" id="A0A2Z5TP13"/>
<dbReference type="KEGG" id="srq:SR187_2725"/>
<evidence type="ECO:0000313" key="2">
    <source>
        <dbReference type="EMBL" id="BBA92154.1"/>
    </source>
</evidence>
<dbReference type="Proteomes" id="UP000269331">
    <property type="component" value="Chromosome"/>
</dbReference>
<keyword evidence="1" id="KW-0732">Signal</keyword>
<evidence type="ECO:0000313" key="3">
    <source>
        <dbReference type="Proteomes" id="UP000269331"/>
    </source>
</evidence>
<feature type="chain" id="PRO_5016314051" evidence="1">
    <location>
        <begin position="26"/>
        <end position="86"/>
    </location>
</feature>
<proteinExistence type="predicted"/>
<dbReference type="EMBL" id="AP018400">
    <property type="protein sequence ID" value="BBA92154.1"/>
    <property type="molecule type" value="Genomic_DNA"/>
</dbReference>
<sequence length="86" mass="9040">MSKCKIASVAILAALSLFATASVSANEVGSNKFINIAPPGGRGSEGSRQSNKWLDKYIEKLEQAEPTGTPKTLGLGQSFKGTAHIY</sequence>
<feature type="signal peptide" evidence="1">
    <location>
        <begin position="1"/>
        <end position="25"/>
    </location>
</feature>
<evidence type="ECO:0000256" key="1">
    <source>
        <dbReference type="SAM" id="SignalP"/>
    </source>
</evidence>
<name>A0A2Z5TP13_9STRE</name>
<dbReference type="RefSeq" id="WP_120171423.1">
    <property type="nucleotide sequence ID" value="NZ_AP018400.1"/>
</dbReference>